<dbReference type="Proteomes" id="UP000050761">
    <property type="component" value="Unassembled WGS sequence"/>
</dbReference>
<gene>
    <name evidence="1" type="ORF">HPBE_LOCUS6961</name>
</gene>
<protein>
    <submittedName>
        <fullName evidence="1 3">Uncharacterized protein</fullName>
    </submittedName>
</protein>
<evidence type="ECO:0000313" key="3">
    <source>
        <dbReference type="WBParaSite" id="HPBE_0000696001-mRNA-1"/>
    </source>
</evidence>
<evidence type="ECO:0000313" key="1">
    <source>
        <dbReference type="EMBL" id="VDO70365.1"/>
    </source>
</evidence>
<organism evidence="1">
    <name type="scientific">Heligmosomoides polygyrus</name>
    <name type="common">Parasitic roundworm</name>
    <dbReference type="NCBI Taxonomy" id="6339"/>
    <lineage>
        <taxon>Eukaryota</taxon>
        <taxon>Metazoa</taxon>
        <taxon>Ecdysozoa</taxon>
        <taxon>Nematoda</taxon>
        <taxon>Chromadorea</taxon>
        <taxon>Rhabditida</taxon>
        <taxon>Rhabditina</taxon>
        <taxon>Rhabditomorpha</taxon>
        <taxon>Strongyloidea</taxon>
        <taxon>Heligmosomidae</taxon>
        <taxon>Heligmosomoides</taxon>
    </lineage>
</organism>
<accession>A0A3P8BC17</accession>
<dbReference type="EMBL" id="UZAH01025778">
    <property type="protein sequence ID" value="VDO70365.1"/>
    <property type="molecule type" value="Genomic_DNA"/>
</dbReference>
<proteinExistence type="predicted"/>
<keyword evidence="2" id="KW-1185">Reference proteome</keyword>
<dbReference type="WBParaSite" id="HPBE_0000696001-mRNA-1">
    <property type="protein sequence ID" value="HPBE_0000696001-mRNA-1"/>
    <property type="gene ID" value="HPBE_0000696001"/>
</dbReference>
<reference evidence="3" key="2">
    <citation type="submission" date="2019-09" db="UniProtKB">
        <authorList>
            <consortium name="WormBaseParasite"/>
        </authorList>
    </citation>
    <scope>IDENTIFICATION</scope>
</reference>
<reference evidence="1 2" key="1">
    <citation type="submission" date="2018-11" db="EMBL/GenBank/DDBJ databases">
        <authorList>
            <consortium name="Pathogen Informatics"/>
        </authorList>
    </citation>
    <scope>NUCLEOTIDE SEQUENCE [LARGE SCALE GENOMIC DNA]</scope>
</reference>
<sequence>MTCRTDRYSGVTAEAQRKYCSMFALPVGADHWLDTPYSPTTARGVLSRLRSRCRARRSSASDANFRRSVNESSKNDVVINVGGQSSKIAEGSSLFKVSWSLLSDVVTRGQPSRFGSSELEDGHRIRVS</sequence>
<evidence type="ECO:0000313" key="2">
    <source>
        <dbReference type="Proteomes" id="UP000050761"/>
    </source>
</evidence>
<name>A0A3P8BC17_HELPZ</name>
<dbReference type="AlphaFoldDB" id="A0A3P8BC17"/>